<proteinExistence type="predicted"/>
<feature type="domain" description="DUF4143" evidence="2">
    <location>
        <begin position="230"/>
        <end position="369"/>
    </location>
</feature>
<dbReference type="Pfam" id="PF13635">
    <property type="entry name" value="DUF4143"/>
    <property type="match status" value="1"/>
</dbReference>
<dbReference type="Proteomes" id="UP000031121">
    <property type="component" value="Chromosome"/>
</dbReference>
<dbReference type="PANTHER" id="PTHR33295:SF20">
    <property type="entry name" value="ATPASE"/>
    <property type="match status" value="1"/>
</dbReference>
<name>A0A0A8B2N5_9ACTN</name>
<dbReference type="EMBL" id="CP009302">
    <property type="protein sequence ID" value="AJC11599.1"/>
    <property type="molecule type" value="Genomic_DNA"/>
</dbReference>
<reference evidence="4" key="1">
    <citation type="submission" date="2014-08" db="EMBL/GenBank/DDBJ databases">
        <title>Coriobacteriaceae sp. complete genome.</title>
        <authorList>
            <person name="Looft T."/>
            <person name="Bayles D.O."/>
            <person name="Stanton T.B."/>
        </authorList>
    </citation>
    <scope>NUCLEOTIDE SEQUENCE [LARGE SCALE GENOMIC DNA]</scope>
    <source>
        <strain evidence="4">68-1-3</strain>
    </source>
</reference>
<keyword evidence="4" id="KW-1185">Reference proteome</keyword>
<dbReference type="OrthoDB" id="9801684at2"/>
<protein>
    <submittedName>
        <fullName evidence="3">ATPase</fullName>
    </submittedName>
</protein>
<dbReference type="InterPro" id="IPR027417">
    <property type="entry name" value="P-loop_NTPase"/>
</dbReference>
<evidence type="ECO:0000313" key="3">
    <source>
        <dbReference type="EMBL" id="AJC11599.1"/>
    </source>
</evidence>
<evidence type="ECO:0000313" key="4">
    <source>
        <dbReference type="Proteomes" id="UP000031121"/>
    </source>
</evidence>
<dbReference type="Pfam" id="PF13173">
    <property type="entry name" value="AAA_14"/>
    <property type="match status" value="1"/>
</dbReference>
<dbReference type="HOGENOM" id="CLU_041527_1_1_11"/>
<sequence>MITRQKYLDKLIAFQDTDLVKVVTGIRRCGKSTLLDMMKRHLAEQGVEENRLLTFKMESMELAGITDYRGLYDLVVSRIGGQPRPYLFFDELQNVEGWEKAVNALRVDVDCDIYVTGSNAFLLSSELATLISGRYVEIPMQPLTFSEYLDFRSATWQPADKTNSDIALFPDGSFATLSSLFEQYRTFGGFPYLALQEPDELKHREYMRSIHQTIIVRDIMTRAQRKGLRAVSSRTVLERICAFLANNVGNETSANKIAGTLKADGQSTTRATTDFYISTLVEAYLFRHVPRYDVKGRELLKTGGKYYIADTGMRSYLDSYRGADTGRVLENLVYNQLVFDDYDVLVGHLRGGEVDFVATKPKQKVYVQVTENMQDDKTMQRELAPLQRIGDEYRKIVVVGSGSYPSDIDGIEIVNIIDFLLHR</sequence>
<gene>
    <name evidence="3" type="ORF">JI75_01755</name>
</gene>
<organism evidence="3 4">
    <name type="scientific">Berryella intestinalis</name>
    <dbReference type="NCBI Taxonomy" id="1531429"/>
    <lineage>
        <taxon>Bacteria</taxon>
        <taxon>Bacillati</taxon>
        <taxon>Actinomycetota</taxon>
        <taxon>Coriobacteriia</taxon>
        <taxon>Eggerthellales</taxon>
        <taxon>Eggerthellaceae</taxon>
        <taxon>Berryella</taxon>
    </lineage>
</organism>
<dbReference type="InterPro" id="IPR025420">
    <property type="entry name" value="DUF4143"/>
</dbReference>
<accession>A0A0A8B2N5</accession>
<dbReference type="RefSeq" id="WP_039688257.1">
    <property type="nucleotide sequence ID" value="NZ_CP009302.1"/>
</dbReference>
<dbReference type="AlphaFoldDB" id="A0A0A8B2N5"/>
<evidence type="ECO:0000259" key="1">
    <source>
        <dbReference type="Pfam" id="PF13173"/>
    </source>
</evidence>
<dbReference type="InterPro" id="IPR041682">
    <property type="entry name" value="AAA_14"/>
</dbReference>
<feature type="domain" description="AAA" evidence="1">
    <location>
        <begin position="20"/>
        <end position="149"/>
    </location>
</feature>
<reference evidence="3 4" key="2">
    <citation type="journal article" date="2015" name="Genome Announc.">
        <title>Complete Genome Sequence of Coriobacteriaceae Strain 68-1-3, a Novel Mucus-Degrading Isolate from the Swine Intestinal Tract.</title>
        <authorList>
            <person name="Looft T."/>
            <person name="Bayles D.O."/>
            <person name="Alt D.P."/>
            <person name="Stanton T.B."/>
        </authorList>
    </citation>
    <scope>NUCLEOTIDE SEQUENCE [LARGE SCALE GENOMIC DNA]</scope>
    <source>
        <strain evidence="3 4">68-1-3</strain>
    </source>
</reference>
<evidence type="ECO:0000259" key="2">
    <source>
        <dbReference type="Pfam" id="PF13635"/>
    </source>
</evidence>
<dbReference type="KEGG" id="cbac:JI75_01755"/>
<dbReference type="PANTHER" id="PTHR33295">
    <property type="entry name" value="ATPASE"/>
    <property type="match status" value="1"/>
</dbReference>
<dbReference type="SUPFAM" id="SSF52540">
    <property type="entry name" value="P-loop containing nucleoside triphosphate hydrolases"/>
    <property type="match status" value="1"/>
</dbReference>